<dbReference type="OrthoDB" id="256333at2759"/>
<name>A0A2H3TYH3_FUSOX</name>
<dbReference type="VEuPathDB" id="FungiDB:FOIG_09547"/>
<dbReference type="VEuPathDB" id="FungiDB:FOC4_g10013162"/>
<dbReference type="VEuPathDB" id="FungiDB:HZS61_007743"/>
<keyword evidence="3 6" id="KW-0479">Metal-binding</keyword>
<dbReference type="SUPFAM" id="SSF51735">
    <property type="entry name" value="NAD(P)-binding Rossmann-fold domains"/>
    <property type="match status" value="1"/>
</dbReference>
<sequence length="325" mass="34022">MKAFQYENSTAGLQLKDVPVPEPGPNQIQLQVKAVGMCHSDCHIIKGTGDGVLGKRPITLGHEVAGVITKVGEGITEFRQGDRIAVFHVCHPVEERDLSLTIGLGFDGGYAEYAVAPLSRVIRIPDGVSFAQAAVATDALATSYHAVVVEAGVKHGMTVGVVGLGGLGMSGLAFGALKGATMYGIDILEDKFHEARQLGARGCFKSLTDAKDVPFDVIVDFAGTESTTQAALSAVKESGKVVLVGLAAHMISLPTELLIMRTVTLVGSLGASAEDYAEVLKLLQAGYIKPLLVEVSFDDIPSSIDALAKGGVNGRLWSDPSKVLK</sequence>
<reference evidence="9" key="1">
    <citation type="submission" date="2016-09" db="EMBL/GenBank/DDBJ databases">
        <authorList>
            <person name="Guldener U."/>
        </authorList>
    </citation>
    <scope>NUCLEOTIDE SEQUENCE [LARGE SCALE GENOMIC DNA]</scope>
    <source>
        <strain evidence="9">V64-1</strain>
    </source>
</reference>
<dbReference type="AlphaFoldDB" id="A0A2H3TYH3"/>
<dbReference type="InterPro" id="IPR036291">
    <property type="entry name" value="NAD(P)-bd_dom_sf"/>
</dbReference>
<dbReference type="Gene3D" id="3.40.50.720">
    <property type="entry name" value="NAD(P)-binding Rossmann-like Domain"/>
    <property type="match status" value="1"/>
</dbReference>
<dbReference type="InterPro" id="IPR013154">
    <property type="entry name" value="ADH-like_N"/>
</dbReference>
<dbReference type="PROSITE" id="PS00059">
    <property type="entry name" value="ADH_ZINC"/>
    <property type="match status" value="1"/>
</dbReference>
<dbReference type="VEuPathDB" id="FungiDB:FOC1_g10003811"/>
<evidence type="ECO:0000259" key="7">
    <source>
        <dbReference type="SMART" id="SM00829"/>
    </source>
</evidence>
<dbReference type="SMART" id="SM00829">
    <property type="entry name" value="PKS_ER"/>
    <property type="match status" value="1"/>
</dbReference>
<accession>A0A2H3TYH3</accession>
<dbReference type="Gene3D" id="3.90.180.10">
    <property type="entry name" value="Medium-chain alcohol dehydrogenases, catalytic domain"/>
    <property type="match status" value="1"/>
</dbReference>
<dbReference type="EMBL" id="FMJY01000012">
    <property type="protein sequence ID" value="SCO92685.1"/>
    <property type="molecule type" value="Genomic_DNA"/>
</dbReference>
<dbReference type="SUPFAM" id="SSF50129">
    <property type="entry name" value="GroES-like"/>
    <property type="match status" value="1"/>
</dbReference>
<dbReference type="Pfam" id="PF08240">
    <property type="entry name" value="ADH_N"/>
    <property type="match status" value="1"/>
</dbReference>
<proteinExistence type="inferred from homology"/>
<dbReference type="PANTHER" id="PTHR42940">
    <property type="entry name" value="ALCOHOL DEHYDROGENASE 1-RELATED"/>
    <property type="match status" value="1"/>
</dbReference>
<comment type="similarity">
    <text evidence="2 6">Belongs to the zinc-containing alcohol dehydrogenase family.</text>
</comment>
<evidence type="ECO:0000313" key="9">
    <source>
        <dbReference type="Proteomes" id="UP000219369"/>
    </source>
</evidence>
<dbReference type="InterPro" id="IPR002328">
    <property type="entry name" value="ADH_Zn_CS"/>
</dbReference>
<evidence type="ECO:0000256" key="1">
    <source>
        <dbReference type="ARBA" id="ARBA00001947"/>
    </source>
</evidence>
<dbReference type="GO" id="GO:0008270">
    <property type="term" value="F:zinc ion binding"/>
    <property type="evidence" value="ECO:0007669"/>
    <property type="project" value="InterPro"/>
</dbReference>
<evidence type="ECO:0000313" key="8">
    <source>
        <dbReference type="EMBL" id="SCO92685.1"/>
    </source>
</evidence>
<dbReference type="InterPro" id="IPR020843">
    <property type="entry name" value="ER"/>
</dbReference>
<evidence type="ECO:0000256" key="4">
    <source>
        <dbReference type="ARBA" id="ARBA00022833"/>
    </source>
</evidence>
<dbReference type="Proteomes" id="UP000219369">
    <property type="component" value="Unassembled WGS sequence"/>
</dbReference>
<dbReference type="PANTHER" id="PTHR42940:SF8">
    <property type="entry name" value="VACUOLAR PROTEIN SORTING-ASSOCIATED PROTEIN 11"/>
    <property type="match status" value="1"/>
</dbReference>
<dbReference type="InterPro" id="IPR013149">
    <property type="entry name" value="ADH-like_C"/>
</dbReference>
<gene>
    <name evidence="8" type="ORF">FRV6_16813</name>
</gene>
<keyword evidence="5" id="KW-0560">Oxidoreductase</keyword>
<dbReference type="VEuPathDB" id="FungiDB:FOXG_04801"/>
<evidence type="ECO:0000256" key="3">
    <source>
        <dbReference type="ARBA" id="ARBA00022723"/>
    </source>
</evidence>
<dbReference type="GO" id="GO:0004022">
    <property type="term" value="F:alcohol dehydrogenase (NAD+) activity"/>
    <property type="evidence" value="ECO:0007669"/>
    <property type="project" value="TreeGrafter"/>
</dbReference>
<feature type="domain" description="Enoyl reductase (ER)" evidence="7">
    <location>
        <begin position="8"/>
        <end position="324"/>
    </location>
</feature>
<evidence type="ECO:0000256" key="2">
    <source>
        <dbReference type="ARBA" id="ARBA00008072"/>
    </source>
</evidence>
<dbReference type="GO" id="GO:0005737">
    <property type="term" value="C:cytoplasm"/>
    <property type="evidence" value="ECO:0007669"/>
    <property type="project" value="TreeGrafter"/>
</dbReference>
<dbReference type="VEuPathDB" id="FungiDB:FOZG_17670"/>
<comment type="cofactor">
    <cofactor evidence="1 6">
        <name>Zn(2+)</name>
        <dbReference type="ChEBI" id="CHEBI:29105"/>
    </cofactor>
</comment>
<organism evidence="8 9">
    <name type="scientific">Fusarium oxysporum</name>
    <name type="common">Fusarium vascular wilt</name>
    <dbReference type="NCBI Taxonomy" id="5507"/>
    <lineage>
        <taxon>Eukaryota</taxon>
        <taxon>Fungi</taxon>
        <taxon>Dikarya</taxon>
        <taxon>Ascomycota</taxon>
        <taxon>Pezizomycotina</taxon>
        <taxon>Sordariomycetes</taxon>
        <taxon>Hypocreomycetidae</taxon>
        <taxon>Hypocreales</taxon>
        <taxon>Nectriaceae</taxon>
        <taxon>Fusarium</taxon>
        <taxon>Fusarium oxysporum species complex</taxon>
    </lineage>
</organism>
<evidence type="ECO:0000256" key="5">
    <source>
        <dbReference type="ARBA" id="ARBA00023002"/>
    </source>
</evidence>
<dbReference type="Pfam" id="PF00107">
    <property type="entry name" value="ADH_zinc_N"/>
    <property type="match status" value="1"/>
</dbReference>
<dbReference type="InterPro" id="IPR011032">
    <property type="entry name" value="GroES-like_sf"/>
</dbReference>
<dbReference type="CDD" id="cd08254">
    <property type="entry name" value="hydroxyacyl_CoA_DH"/>
    <property type="match status" value="1"/>
</dbReference>
<keyword evidence="4 6" id="KW-0862">Zinc</keyword>
<dbReference type="VEuPathDB" id="FungiDB:FOMG_06097"/>
<protein>
    <submittedName>
        <fullName evidence="8">Related to ADH2-Alcohol dehydrogenase II</fullName>
    </submittedName>
</protein>
<evidence type="ECO:0000256" key="6">
    <source>
        <dbReference type="RuleBase" id="RU361277"/>
    </source>
</evidence>